<proteinExistence type="predicted"/>
<accession>A0AAW0JUW6</accession>
<dbReference type="Proteomes" id="UP000237347">
    <property type="component" value="Unassembled WGS sequence"/>
</dbReference>
<organism evidence="1 2">
    <name type="scientific">Quercus suber</name>
    <name type="common">Cork oak</name>
    <dbReference type="NCBI Taxonomy" id="58331"/>
    <lineage>
        <taxon>Eukaryota</taxon>
        <taxon>Viridiplantae</taxon>
        <taxon>Streptophyta</taxon>
        <taxon>Embryophyta</taxon>
        <taxon>Tracheophyta</taxon>
        <taxon>Spermatophyta</taxon>
        <taxon>Magnoliopsida</taxon>
        <taxon>eudicotyledons</taxon>
        <taxon>Gunneridae</taxon>
        <taxon>Pentapetalae</taxon>
        <taxon>rosids</taxon>
        <taxon>fabids</taxon>
        <taxon>Fagales</taxon>
        <taxon>Fagaceae</taxon>
        <taxon>Quercus</taxon>
    </lineage>
</organism>
<keyword evidence="2" id="KW-1185">Reference proteome</keyword>
<evidence type="ECO:0000313" key="2">
    <source>
        <dbReference type="Proteomes" id="UP000237347"/>
    </source>
</evidence>
<reference evidence="1 2" key="1">
    <citation type="journal article" date="2018" name="Sci. Data">
        <title>The draft genome sequence of cork oak.</title>
        <authorList>
            <person name="Ramos A.M."/>
            <person name="Usie A."/>
            <person name="Barbosa P."/>
            <person name="Barros P.M."/>
            <person name="Capote T."/>
            <person name="Chaves I."/>
            <person name="Simoes F."/>
            <person name="Abreu I."/>
            <person name="Carrasquinho I."/>
            <person name="Faro C."/>
            <person name="Guimaraes J.B."/>
            <person name="Mendonca D."/>
            <person name="Nobrega F."/>
            <person name="Rodrigues L."/>
            <person name="Saibo N.J.M."/>
            <person name="Varela M.C."/>
            <person name="Egas C."/>
            <person name="Matos J."/>
            <person name="Miguel C.M."/>
            <person name="Oliveira M.M."/>
            <person name="Ricardo C.P."/>
            <person name="Goncalves S."/>
        </authorList>
    </citation>
    <scope>NUCLEOTIDE SEQUENCE [LARGE SCALE GENOMIC DNA]</scope>
    <source>
        <strain evidence="2">cv. HL8</strain>
    </source>
</reference>
<name>A0AAW0JUW6_QUESU</name>
<dbReference type="AlphaFoldDB" id="A0AAW0JUW6"/>
<protein>
    <submittedName>
        <fullName evidence="1">Lupeol synthase</fullName>
    </submittedName>
</protein>
<sequence>MWKLKIAEGGPDLVSLNNFIGRQHWEFDPDAGTPEERAEVERIREEIEGEVINIFIDVITLKSNAIHSALSSSSPGPWTRALLLYTHGNSTRVGITFSPSAVQSETCQPWSCIEKVHAPLLMCRYIALKSPEGFSRT</sequence>
<gene>
    <name evidence="1" type="primary">OSCBPW_8</name>
    <name evidence="1" type="ORF">CFP56_028616</name>
</gene>
<evidence type="ECO:0000313" key="1">
    <source>
        <dbReference type="EMBL" id="KAK7829881.1"/>
    </source>
</evidence>
<comment type="caution">
    <text evidence="1">The sequence shown here is derived from an EMBL/GenBank/DDBJ whole genome shotgun (WGS) entry which is preliminary data.</text>
</comment>
<dbReference type="EMBL" id="PKMF04000470">
    <property type="protein sequence ID" value="KAK7829881.1"/>
    <property type="molecule type" value="Genomic_DNA"/>
</dbReference>